<name>A0ABN0GTP6_STRRT</name>
<accession>A0ABN0GTP6</accession>
<reference evidence="1 2" key="1">
    <citation type="submission" date="2009-12" db="EMBL/GenBank/DDBJ databases">
        <authorList>
            <person name="Lefebure T."/>
            <person name="Cornejo O.E."/>
            <person name="Pavinski Bitar P.D."/>
            <person name="Lang P."/>
            <person name="Stanhope M.J."/>
        </authorList>
    </citation>
    <scope>NUCLEOTIDE SEQUENCE [LARGE SCALE GENOMIC DNA]</scope>
    <source>
        <strain evidence="1 2">FA-1</strain>
    </source>
</reference>
<evidence type="ECO:0000313" key="1">
    <source>
        <dbReference type="EMBL" id="EJN93784.1"/>
    </source>
</evidence>
<organism evidence="1 2">
    <name type="scientific">Streptococcus ratti FA-1 = DSM 20564</name>
    <dbReference type="NCBI Taxonomy" id="699248"/>
    <lineage>
        <taxon>Bacteria</taxon>
        <taxon>Bacillati</taxon>
        <taxon>Bacillota</taxon>
        <taxon>Bacilli</taxon>
        <taxon>Lactobacillales</taxon>
        <taxon>Streptococcaceae</taxon>
        <taxon>Streptococcus</taxon>
    </lineage>
</organism>
<protein>
    <recommendedName>
        <fullName evidence="3">Bacteriocin class II with double-glycine leader peptide</fullName>
    </recommendedName>
</protein>
<gene>
    <name evidence="1" type="ORF">SRA_04581</name>
</gene>
<keyword evidence="2" id="KW-1185">Reference proteome</keyword>
<dbReference type="RefSeq" id="WP_003088075.1">
    <property type="nucleotide sequence ID" value="NZ_AJTZ01000005.1"/>
</dbReference>
<proteinExistence type="predicted"/>
<comment type="caution">
    <text evidence="1">The sequence shown here is derived from an EMBL/GenBank/DDBJ whole genome shotgun (WGS) entry which is preliminary data.</text>
</comment>
<evidence type="ECO:0008006" key="3">
    <source>
        <dbReference type="Google" id="ProtNLM"/>
    </source>
</evidence>
<dbReference type="InterPro" id="IPR019493">
    <property type="entry name" value="Bacteriocin_IIb_lactacin-rel"/>
</dbReference>
<sequence>MNTQVFEQFEVMDNEALSTVEGGGRGWDCAAGIALGAGQGYMTTAGGTAFLGPYAIGTGVFGALIGGAGGAMTSCG</sequence>
<dbReference type="Proteomes" id="UP000007815">
    <property type="component" value="Unassembled WGS sequence"/>
</dbReference>
<dbReference type="EMBL" id="AJTZ01000005">
    <property type="protein sequence ID" value="EJN93784.1"/>
    <property type="molecule type" value="Genomic_DNA"/>
</dbReference>
<dbReference type="Pfam" id="PF10439">
    <property type="entry name" value="Bacteriocin_IIc"/>
    <property type="match status" value="1"/>
</dbReference>
<evidence type="ECO:0000313" key="2">
    <source>
        <dbReference type="Proteomes" id="UP000007815"/>
    </source>
</evidence>